<keyword evidence="2" id="KW-0812">Transmembrane</keyword>
<dbReference type="SUPFAM" id="SSF53822">
    <property type="entry name" value="Periplasmic binding protein-like I"/>
    <property type="match status" value="1"/>
</dbReference>
<dbReference type="SUPFAM" id="SSF48452">
    <property type="entry name" value="TPR-like"/>
    <property type="match status" value="1"/>
</dbReference>
<keyword evidence="3" id="KW-1133">Transmembrane helix</keyword>
<evidence type="ECO:0000313" key="7">
    <source>
        <dbReference type="EMBL" id="MBB6325045.1"/>
    </source>
</evidence>
<comment type="subcellular location">
    <subcellularLocation>
        <location evidence="1">Membrane</location>
    </subcellularLocation>
</comment>
<evidence type="ECO:0000256" key="1">
    <source>
        <dbReference type="ARBA" id="ARBA00004370"/>
    </source>
</evidence>
<reference evidence="7 8" key="1">
    <citation type="submission" date="2020-08" db="EMBL/GenBank/DDBJ databases">
        <title>Genomic Encyclopedia of Type Strains, Phase IV (KMG-IV): sequencing the most valuable type-strain genomes for metagenomic binning, comparative biology and taxonomic classification.</title>
        <authorList>
            <person name="Goeker M."/>
        </authorList>
    </citation>
    <scope>NUCLEOTIDE SEQUENCE [LARGE SCALE GENOMIC DNA]</scope>
    <source>
        <strain evidence="7 8">DSM 102044</strain>
    </source>
</reference>
<gene>
    <name evidence="7" type="ORF">FHS59_000660</name>
</gene>
<dbReference type="EMBL" id="JACIJO010000001">
    <property type="protein sequence ID" value="MBB6325045.1"/>
    <property type="molecule type" value="Genomic_DNA"/>
</dbReference>
<organism evidence="7 8">
    <name type="scientific">Algoriphagus iocasae</name>
    <dbReference type="NCBI Taxonomy" id="1836499"/>
    <lineage>
        <taxon>Bacteria</taxon>
        <taxon>Pseudomonadati</taxon>
        <taxon>Bacteroidota</taxon>
        <taxon>Cytophagia</taxon>
        <taxon>Cytophagales</taxon>
        <taxon>Cyclobacteriaceae</taxon>
        <taxon>Algoriphagus</taxon>
    </lineage>
</organism>
<sequence>MRKYSLFLFAFFLITFTFAQNIPADYQKAQTFLDSKNYWEAMPLFREFLDSDKYGNLSNYAAFHLGEAALGANQPDQAIAALKQVSGKVWTKSDESKYMLALAYFQNQQNVEALRTIKGIKKEDVKVLAENATFENLKKTSASFMVANLQEFKENKGFSAALKAVLESQTILSATERAAFYELQGNAGGEVNQVKDLILDVVVILPFTNNPNASINSIDQSSFVFELYQGIDFAVKRLKEEGKQVTLHSFDSKHDLDRVRELLNDPVIAKADVIIGPIYQDEVDIVSAFSETAKIPLIHPLSNLGERFENTGFSYLFRPSVASLSNGVVKSLQKQNWGRKVAIGYSGSSRDERLAMLLNDQLASAGFSVVESKQVNSRNVIDFLQRQGVRSGMDSTELGVDQIILLTDDPSIAQPTFGLMESVTASVPFLVMDSWLGFNFANYEMLAFPNFHFISNNTPNFQADEMQQFKDNFFTKNLAYPSLNATVGRELIYWISNNMGPSKGFDFRKNLNQAAFQKGKVTWGFNFQNSNNNQYVPVFKMEAGELKPLQ</sequence>
<feature type="chain" id="PRO_5032566453" evidence="5">
    <location>
        <begin position="20"/>
        <end position="550"/>
    </location>
</feature>
<dbReference type="InterPro" id="IPR028082">
    <property type="entry name" value="Peripla_BP_I"/>
</dbReference>
<dbReference type="Gene3D" id="1.25.40.10">
    <property type="entry name" value="Tetratricopeptide repeat domain"/>
    <property type="match status" value="1"/>
</dbReference>
<name>A0A841MR74_9BACT</name>
<dbReference type="Gene3D" id="3.40.50.2300">
    <property type="match status" value="1"/>
</dbReference>
<proteinExistence type="predicted"/>
<accession>A0A841MR74</accession>
<evidence type="ECO:0000256" key="5">
    <source>
        <dbReference type="SAM" id="SignalP"/>
    </source>
</evidence>
<feature type="domain" description="Receptor ligand binding region" evidence="6">
    <location>
        <begin position="230"/>
        <end position="385"/>
    </location>
</feature>
<dbReference type="InterPro" id="IPR011990">
    <property type="entry name" value="TPR-like_helical_dom_sf"/>
</dbReference>
<dbReference type="RefSeq" id="WP_184493011.1">
    <property type="nucleotide sequence ID" value="NZ_JACIJO010000001.1"/>
</dbReference>
<keyword evidence="8" id="KW-1185">Reference proteome</keyword>
<evidence type="ECO:0000313" key="8">
    <source>
        <dbReference type="Proteomes" id="UP000588604"/>
    </source>
</evidence>
<dbReference type="InterPro" id="IPR001828">
    <property type="entry name" value="ANF_lig-bd_rcpt"/>
</dbReference>
<comment type="caution">
    <text evidence="7">The sequence shown here is derived from an EMBL/GenBank/DDBJ whole genome shotgun (WGS) entry which is preliminary data.</text>
</comment>
<keyword evidence="4" id="KW-0472">Membrane</keyword>
<evidence type="ECO:0000259" key="6">
    <source>
        <dbReference type="Pfam" id="PF01094"/>
    </source>
</evidence>
<dbReference type="AlphaFoldDB" id="A0A841MR74"/>
<dbReference type="Pfam" id="PF01094">
    <property type="entry name" value="ANF_receptor"/>
    <property type="match status" value="1"/>
</dbReference>
<keyword evidence="5" id="KW-0732">Signal</keyword>
<evidence type="ECO:0000256" key="3">
    <source>
        <dbReference type="ARBA" id="ARBA00022989"/>
    </source>
</evidence>
<dbReference type="GO" id="GO:0016020">
    <property type="term" value="C:membrane"/>
    <property type="evidence" value="ECO:0007669"/>
    <property type="project" value="UniProtKB-SubCell"/>
</dbReference>
<feature type="signal peptide" evidence="5">
    <location>
        <begin position="1"/>
        <end position="19"/>
    </location>
</feature>
<dbReference type="Proteomes" id="UP000588604">
    <property type="component" value="Unassembled WGS sequence"/>
</dbReference>
<evidence type="ECO:0000256" key="2">
    <source>
        <dbReference type="ARBA" id="ARBA00022692"/>
    </source>
</evidence>
<protein>
    <submittedName>
        <fullName evidence="7">Tetratricopeptide (TPR) repeat protein</fullName>
    </submittedName>
</protein>
<evidence type="ECO:0000256" key="4">
    <source>
        <dbReference type="ARBA" id="ARBA00023136"/>
    </source>
</evidence>